<dbReference type="PANTHER" id="PTHR48111:SF2">
    <property type="entry name" value="RESPONSE REGULATOR SAER"/>
    <property type="match status" value="1"/>
</dbReference>
<feature type="domain" description="Response regulatory" evidence="4">
    <location>
        <begin position="5"/>
        <end position="118"/>
    </location>
</feature>
<evidence type="ECO:0000256" key="3">
    <source>
        <dbReference type="PROSITE-ProRule" id="PRU01091"/>
    </source>
</evidence>
<evidence type="ECO:0000256" key="2">
    <source>
        <dbReference type="PROSITE-ProRule" id="PRU00169"/>
    </source>
</evidence>
<dbReference type="InterPro" id="IPR011006">
    <property type="entry name" value="CheY-like_superfamily"/>
</dbReference>
<evidence type="ECO:0000313" key="6">
    <source>
        <dbReference type="EMBL" id="MEE6146786.1"/>
    </source>
</evidence>
<dbReference type="InterPro" id="IPR016032">
    <property type="entry name" value="Sig_transdc_resp-reg_C-effctor"/>
</dbReference>
<dbReference type="PROSITE" id="PS51755">
    <property type="entry name" value="OMPR_PHOB"/>
    <property type="match status" value="1"/>
</dbReference>
<dbReference type="Gene3D" id="6.10.250.690">
    <property type="match status" value="1"/>
</dbReference>
<dbReference type="Gene3D" id="1.10.10.10">
    <property type="entry name" value="Winged helix-like DNA-binding domain superfamily/Winged helix DNA-binding domain"/>
    <property type="match status" value="1"/>
</dbReference>
<dbReference type="RefSeq" id="WP_330957554.1">
    <property type="nucleotide sequence ID" value="NZ_JAZGJQ010000002.1"/>
</dbReference>
<keyword evidence="2" id="KW-0597">Phosphoprotein</keyword>
<dbReference type="Pfam" id="PF00072">
    <property type="entry name" value="Response_reg"/>
    <property type="match status" value="1"/>
</dbReference>
<proteinExistence type="predicted"/>
<name>A0ABU7R866_9ACTN</name>
<accession>A0ABU7R866</accession>
<dbReference type="SUPFAM" id="SSF46894">
    <property type="entry name" value="C-terminal effector domain of the bipartite response regulators"/>
    <property type="match status" value="1"/>
</dbReference>
<organism evidence="6 7">
    <name type="scientific">Olsenella absiana</name>
    <dbReference type="NCBI Taxonomy" id="3115222"/>
    <lineage>
        <taxon>Bacteria</taxon>
        <taxon>Bacillati</taxon>
        <taxon>Actinomycetota</taxon>
        <taxon>Coriobacteriia</taxon>
        <taxon>Coriobacteriales</taxon>
        <taxon>Atopobiaceae</taxon>
        <taxon>Olsenella</taxon>
    </lineage>
</organism>
<protein>
    <submittedName>
        <fullName evidence="6">Response regulator transcription factor</fullName>
    </submittedName>
</protein>
<gene>
    <name evidence="6" type="ORF">VXJ25_02065</name>
</gene>
<keyword evidence="1 3" id="KW-0238">DNA-binding</keyword>
<evidence type="ECO:0000259" key="4">
    <source>
        <dbReference type="PROSITE" id="PS50110"/>
    </source>
</evidence>
<dbReference type="CDD" id="cd17574">
    <property type="entry name" value="REC_OmpR"/>
    <property type="match status" value="1"/>
</dbReference>
<dbReference type="SMART" id="SM00862">
    <property type="entry name" value="Trans_reg_C"/>
    <property type="match status" value="1"/>
</dbReference>
<sequence length="235" mass="25810">MAGSKILIIEDDQDIREGVTVLLEGEGYEVSGAADGAEGLALLTDDCDLVILDVMMPGMSGIDTCKEIRRRQSMVPILFLSAKTKESDKATGLLSGGDDYLCKPFSYTELLARVKALIRRYHLYQGKPDDDFRPKGCDVVSGDLEVGLESGVVKLGGSPVSLTDTEFGILRLLAEAPGTTHSARQIYETVWGLPYEHSANATIMVHVSHLRNKIERDPKQPVHVKTVWGRGYRFE</sequence>
<dbReference type="Pfam" id="PF00486">
    <property type="entry name" value="Trans_reg_C"/>
    <property type="match status" value="1"/>
</dbReference>
<dbReference type="PANTHER" id="PTHR48111">
    <property type="entry name" value="REGULATOR OF RPOS"/>
    <property type="match status" value="1"/>
</dbReference>
<dbReference type="SMART" id="SM00448">
    <property type="entry name" value="REC"/>
    <property type="match status" value="1"/>
</dbReference>
<evidence type="ECO:0000313" key="7">
    <source>
        <dbReference type="Proteomes" id="UP001332931"/>
    </source>
</evidence>
<dbReference type="PROSITE" id="PS50110">
    <property type="entry name" value="RESPONSE_REGULATORY"/>
    <property type="match status" value="1"/>
</dbReference>
<dbReference type="InterPro" id="IPR039420">
    <property type="entry name" value="WalR-like"/>
</dbReference>
<feature type="domain" description="OmpR/PhoB-type" evidence="5">
    <location>
        <begin position="135"/>
        <end position="235"/>
    </location>
</feature>
<dbReference type="Proteomes" id="UP001332931">
    <property type="component" value="Unassembled WGS sequence"/>
</dbReference>
<comment type="caution">
    <text evidence="6">The sequence shown here is derived from an EMBL/GenBank/DDBJ whole genome shotgun (WGS) entry which is preliminary data.</text>
</comment>
<evidence type="ECO:0000259" key="5">
    <source>
        <dbReference type="PROSITE" id="PS51755"/>
    </source>
</evidence>
<dbReference type="Gene3D" id="3.40.50.2300">
    <property type="match status" value="1"/>
</dbReference>
<keyword evidence="7" id="KW-1185">Reference proteome</keyword>
<dbReference type="SUPFAM" id="SSF52172">
    <property type="entry name" value="CheY-like"/>
    <property type="match status" value="1"/>
</dbReference>
<reference evidence="6 7" key="1">
    <citation type="submission" date="2024-01" db="EMBL/GenBank/DDBJ databases">
        <title>Description of Olsenella sp. nov., isolated from pig feces.</title>
        <authorList>
            <person name="Chang Y.-H."/>
        </authorList>
    </citation>
    <scope>NUCLEOTIDE SEQUENCE [LARGE SCALE GENOMIC DNA]</scope>
    <source>
        <strain evidence="6 7">YH-ols2223</strain>
    </source>
</reference>
<feature type="DNA-binding region" description="OmpR/PhoB-type" evidence="3">
    <location>
        <begin position="135"/>
        <end position="235"/>
    </location>
</feature>
<dbReference type="EMBL" id="JAZGJQ010000002">
    <property type="protein sequence ID" value="MEE6146786.1"/>
    <property type="molecule type" value="Genomic_DNA"/>
</dbReference>
<dbReference type="CDD" id="cd00383">
    <property type="entry name" value="trans_reg_C"/>
    <property type="match status" value="1"/>
</dbReference>
<dbReference type="InterPro" id="IPR001867">
    <property type="entry name" value="OmpR/PhoB-type_DNA-bd"/>
</dbReference>
<dbReference type="InterPro" id="IPR001789">
    <property type="entry name" value="Sig_transdc_resp-reg_receiver"/>
</dbReference>
<feature type="modified residue" description="4-aspartylphosphate" evidence="2">
    <location>
        <position position="53"/>
    </location>
</feature>
<dbReference type="InterPro" id="IPR036388">
    <property type="entry name" value="WH-like_DNA-bd_sf"/>
</dbReference>
<evidence type="ECO:0000256" key="1">
    <source>
        <dbReference type="ARBA" id="ARBA00023125"/>
    </source>
</evidence>